<evidence type="ECO:0000313" key="2">
    <source>
        <dbReference type="EMBL" id="CAG7734460.1"/>
    </source>
</evidence>
<keyword evidence="3" id="KW-1185">Reference proteome</keyword>
<accession>A0A8J2K7W1</accession>
<protein>
    <recommendedName>
        <fullName evidence="1">F-box domain-containing protein</fullName>
    </recommendedName>
</protein>
<name>A0A8J2K7W1_9HEXA</name>
<dbReference type="SMART" id="SM00256">
    <property type="entry name" value="FBOX"/>
    <property type="match status" value="1"/>
</dbReference>
<evidence type="ECO:0000259" key="1">
    <source>
        <dbReference type="PROSITE" id="PS50181"/>
    </source>
</evidence>
<dbReference type="InterPro" id="IPR001810">
    <property type="entry name" value="F-box_dom"/>
</dbReference>
<evidence type="ECO:0000313" key="3">
    <source>
        <dbReference type="Proteomes" id="UP000708208"/>
    </source>
</evidence>
<reference evidence="2" key="1">
    <citation type="submission" date="2021-06" db="EMBL/GenBank/DDBJ databases">
        <authorList>
            <person name="Hodson N. C."/>
            <person name="Mongue J. A."/>
            <person name="Jaron S. K."/>
        </authorList>
    </citation>
    <scope>NUCLEOTIDE SEQUENCE</scope>
</reference>
<feature type="domain" description="F-box" evidence="1">
    <location>
        <begin position="28"/>
        <end position="74"/>
    </location>
</feature>
<gene>
    <name evidence="2" type="ORF">AFUS01_LOCUS22849</name>
</gene>
<dbReference type="Proteomes" id="UP000708208">
    <property type="component" value="Unassembled WGS sequence"/>
</dbReference>
<dbReference type="OrthoDB" id="6577359at2759"/>
<organism evidence="2 3">
    <name type="scientific">Allacma fusca</name>
    <dbReference type="NCBI Taxonomy" id="39272"/>
    <lineage>
        <taxon>Eukaryota</taxon>
        <taxon>Metazoa</taxon>
        <taxon>Ecdysozoa</taxon>
        <taxon>Arthropoda</taxon>
        <taxon>Hexapoda</taxon>
        <taxon>Collembola</taxon>
        <taxon>Symphypleona</taxon>
        <taxon>Sminthuridae</taxon>
        <taxon>Allacma</taxon>
    </lineage>
</organism>
<dbReference type="PROSITE" id="PS50181">
    <property type="entry name" value="FBOX"/>
    <property type="match status" value="1"/>
</dbReference>
<comment type="caution">
    <text evidence="2">The sequence shown here is derived from an EMBL/GenBank/DDBJ whole genome shotgun (WGS) entry which is preliminary data.</text>
</comment>
<dbReference type="Pfam" id="PF12937">
    <property type="entry name" value="F-box-like"/>
    <property type="match status" value="1"/>
</dbReference>
<dbReference type="EMBL" id="CAJVCH010269767">
    <property type="protein sequence ID" value="CAG7734460.1"/>
    <property type="molecule type" value="Genomic_DNA"/>
</dbReference>
<dbReference type="AlphaFoldDB" id="A0A8J2K7W1"/>
<sequence length="354" mass="40692">MSGMFSVCSEDIIVAANTDFVSVLDAEKDFVQFFPPELCNKLFSYVSDKDIFACSQCSIEWRHVINNNSQWKRRCILKGWYKLGKENDRFKWTKTKSHVGDEEYQFRRTPLFSLPPVASLRVTELCDWAKYYRQCAYLENNWKLGRYALHKLTIPEDVVPTIYNACDCNGKIFAAGTTMGYILIWCVDGRPHFVKSILASGRRIEVEQLHMNNKCMVVLCQSGVMQCYNISNEVMYGHHPYEITYQLRIGGRFINENTYAFHVDLLTPEQIEDVHRVSRSNRSDEATLFSVGSLPVPFTSSICGMGSSSSNSLSLRILRFAIKLQFEEARFTCQFGESETSSPSILLITYWSMI</sequence>
<proteinExistence type="predicted"/>